<evidence type="ECO:0000313" key="1">
    <source>
        <dbReference type="EMBL" id="AGC75337.1"/>
    </source>
</evidence>
<dbReference type="Proteomes" id="UP000011173">
    <property type="component" value="Chromosome"/>
</dbReference>
<dbReference type="HOGENOM" id="CLU_3293231_0_0_10"/>
<gene>
    <name evidence="1" type="ordered locus">DDD_0210</name>
</gene>
<proteinExistence type="predicted"/>
<organism evidence="1 2">
    <name type="scientific">Nonlabens dokdonensis (strain DSM 17205 / KCTC 12402 / DSW-6)</name>
    <name type="common">Donghaeana dokdonensis</name>
    <dbReference type="NCBI Taxonomy" id="592029"/>
    <lineage>
        <taxon>Bacteria</taxon>
        <taxon>Pseudomonadati</taxon>
        <taxon>Bacteroidota</taxon>
        <taxon>Flavobacteriia</taxon>
        <taxon>Flavobacteriales</taxon>
        <taxon>Flavobacteriaceae</taxon>
        <taxon>Nonlabens</taxon>
    </lineage>
</organism>
<dbReference type="STRING" id="592029.DDD_0210"/>
<name>L7W599_NONDD</name>
<dbReference type="AlphaFoldDB" id="L7W599"/>
<evidence type="ECO:0000313" key="2">
    <source>
        <dbReference type="Proteomes" id="UP000011173"/>
    </source>
</evidence>
<protein>
    <submittedName>
        <fullName evidence="1">Uncharacterized protein</fullName>
    </submittedName>
</protein>
<dbReference type="PATRIC" id="fig|592029.3.peg.208"/>
<reference evidence="1 2" key="1">
    <citation type="journal article" date="2013" name="Genome Biol. Evol.">
        <title>Genomic makeup of the marine flavobacterium Nonlabens (Donghaeana) dokdonensis DSW-6 and identification of a novel class of rhodopsins.</title>
        <authorList>
            <person name="Kwon S.K."/>
            <person name="Kim B.K."/>
            <person name="Song J.Y."/>
            <person name="Kwak M.J."/>
            <person name="Lee C.H."/>
            <person name="Yoon J.H."/>
            <person name="Oh T.K."/>
            <person name="Kim J.F."/>
        </authorList>
    </citation>
    <scope>NUCLEOTIDE SEQUENCE [LARGE SCALE GENOMIC DNA]</scope>
    <source>
        <strain evidence="2">DSM 17205 / KCTC 12402 / DSW-6</strain>
    </source>
</reference>
<sequence length="40" mass="4486">MSFQNIWLKGLIEGKITVQHLSGIHFGSRSSKELRILTGC</sequence>
<dbReference type="KEGG" id="ndo:DDD_0210"/>
<dbReference type="EMBL" id="CP001397">
    <property type="protein sequence ID" value="AGC75337.1"/>
    <property type="molecule type" value="Genomic_DNA"/>
</dbReference>
<accession>L7W599</accession>